<reference evidence="1 2" key="1">
    <citation type="journal article" date="2019" name="Sci. Rep.">
        <title>Orb-weaving spider Araneus ventricosus genome elucidates the spidroin gene catalogue.</title>
        <authorList>
            <person name="Kono N."/>
            <person name="Nakamura H."/>
            <person name="Ohtoshi R."/>
            <person name="Moran D.A.P."/>
            <person name="Shinohara A."/>
            <person name="Yoshida Y."/>
            <person name="Fujiwara M."/>
            <person name="Mori M."/>
            <person name="Tomita M."/>
            <person name="Arakawa K."/>
        </authorList>
    </citation>
    <scope>NUCLEOTIDE SEQUENCE [LARGE SCALE GENOMIC DNA]</scope>
</reference>
<keyword evidence="2" id="KW-1185">Reference proteome</keyword>
<sequence>MFVVFDVDLHKNRPRSRRLILPCTGPWRMGLGLKFFSDSLPSTDVFASTSIESSFVLNIKENIVRANGLASFNWVRAHAGPFNSLPGPALLRLSPRARSFLDEVQNQREPACPLLPTKKPPPYVIGSHVTPLTSPELPLFDTLSNLLEGSEQVQRFLQPQ</sequence>
<proteinExistence type="predicted"/>
<evidence type="ECO:0008006" key="3">
    <source>
        <dbReference type="Google" id="ProtNLM"/>
    </source>
</evidence>
<organism evidence="1 2">
    <name type="scientific">Araneus ventricosus</name>
    <name type="common">Orbweaver spider</name>
    <name type="synonym">Epeira ventricosa</name>
    <dbReference type="NCBI Taxonomy" id="182803"/>
    <lineage>
        <taxon>Eukaryota</taxon>
        <taxon>Metazoa</taxon>
        <taxon>Ecdysozoa</taxon>
        <taxon>Arthropoda</taxon>
        <taxon>Chelicerata</taxon>
        <taxon>Arachnida</taxon>
        <taxon>Araneae</taxon>
        <taxon>Araneomorphae</taxon>
        <taxon>Entelegynae</taxon>
        <taxon>Araneoidea</taxon>
        <taxon>Araneidae</taxon>
        <taxon>Araneus</taxon>
    </lineage>
</organism>
<name>A0A4Y2IUK4_ARAVE</name>
<evidence type="ECO:0000313" key="2">
    <source>
        <dbReference type="Proteomes" id="UP000499080"/>
    </source>
</evidence>
<accession>A0A4Y2IUK4</accession>
<protein>
    <recommendedName>
        <fullName evidence="3">RNase H type-1 domain-containing protein</fullName>
    </recommendedName>
</protein>
<dbReference type="AlphaFoldDB" id="A0A4Y2IUK4"/>
<gene>
    <name evidence="1" type="ORF">AVEN_254835_1</name>
</gene>
<dbReference type="EMBL" id="BGPR01002938">
    <property type="protein sequence ID" value="GBM81325.1"/>
    <property type="molecule type" value="Genomic_DNA"/>
</dbReference>
<dbReference type="Proteomes" id="UP000499080">
    <property type="component" value="Unassembled WGS sequence"/>
</dbReference>
<comment type="caution">
    <text evidence="1">The sequence shown here is derived from an EMBL/GenBank/DDBJ whole genome shotgun (WGS) entry which is preliminary data.</text>
</comment>
<evidence type="ECO:0000313" key="1">
    <source>
        <dbReference type="EMBL" id="GBM81325.1"/>
    </source>
</evidence>